<dbReference type="SUPFAM" id="SSF56112">
    <property type="entry name" value="Protein kinase-like (PK-like)"/>
    <property type="match status" value="1"/>
</dbReference>
<dbReference type="STRING" id="1036808.A0A0C3DF46"/>
<dbReference type="InParanoid" id="A0A0C3DF46"/>
<name>A0A0C3DF46_9AGAM</name>
<dbReference type="Pfam" id="PF17667">
    <property type="entry name" value="Pkinase_fungal"/>
    <property type="match status" value="1"/>
</dbReference>
<proteinExistence type="predicted"/>
<dbReference type="InterPro" id="IPR011009">
    <property type="entry name" value="Kinase-like_dom_sf"/>
</dbReference>
<dbReference type="OrthoDB" id="2642742at2759"/>
<feature type="compositionally biased region" description="Polar residues" evidence="1">
    <location>
        <begin position="380"/>
        <end position="393"/>
    </location>
</feature>
<feature type="region of interest" description="Disordered" evidence="1">
    <location>
        <begin position="108"/>
        <end position="127"/>
    </location>
</feature>
<dbReference type="InterPro" id="IPR040976">
    <property type="entry name" value="Pkinase_fungal"/>
</dbReference>
<evidence type="ECO:0000313" key="4">
    <source>
        <dbReference type="Proteomes" id="UP000053989"/>
    </source>
</evidence>
<evidence type="ECO:0000256" key="1">
    <source>
        <dbReference type="SAM" id="MobiDB-lite"/>
    </source>
</evidence>
<feature type="region of interest" description="Disordered" evidence="1">
    <location>
        <begin position="380"/>
        <end position="407"/>
    </location>
</feature>
<keyword evidence="4" id="KW-1185">Reference proteome</keyword>
<accession>A0A0C3DF46</accession>
<dbReference type="AlphaFoldDB" id="A0A0C3DF46"/>
<dbReference type="HOGENOM" id="CLU_676461_0_0_1"/>
<dbReference type="EMBL" id="KN822143">
    <property type="protein sequence ID" value="KIM54999.1"/>
    <property type="molecule type" value="Genomic_DNA"/>
</dbReference>
<feature type="compositionally biased region" description="Acidic residues" evidence="1">
    <location>
        <begin position="394"/>
        <end position="407"/>
    </location>
</feature>
<organism evidence="3 4">
    <name type="scientific">Scleroderma citrinum Foug A</name>
    <dbReference type="NCBI Taxonomy" id="1036808"/>
    <lineage>
        <taxon>Eukaryota</taxon>
        <taxon>Fungi</taxon>
        <taxon>Dikarya</taxon>
        <taxon>Basidiomycota</taxon>
        <taxon>Agaricomycotina</taxon>
        <taxon>Agaricomycetes</taxon>
        <taxon>Agaricomycetidae</taxon>
        <taxon>Boletales</taxon>
        <taxon>Sclerodermatineae</taxon>
        <taxon>Sclerodermataceae</taxon>
        <taxon>Scleroderma</taxon>
    </lineage>
</organism>
<dbReference type="Proteomes" id="UP000053989">
    <property type="component" value="Unassembled WGS sequence"/>
</dbReference>
<sequence>MPFHHVATQNTPLKLRTTSVPTTGKIFKAHEVNQDLLVELHGVTLHEDPLSTPHYILELCVKISPTVIQSFPLQSRTSPLKIKSLKLKDEYLYRNGCWEPMKVPNLLRSPATSSSRRNGQRPRKATGIRNETIRRCISGTLEETIMGTFIPAAGSEEKHAASWLNGITEALQALLPDTILPAPIVPVSHRMTTGSTQPHHFWSSETSCKPIKDDPMSCKLDLVLQEGPSLIGPQPEFLWKDVISFMELTEATQDFVIKDSWTHESWVNCEADILSKIHGLKRVPQLVTAWTVQIEGSDDRTDARHSFIPSSIHIHVHQWLLMQPVGLPLSEFKSLWELLSIFIDVLDTHKALVQELRVLHHDVSINNIIIYDCDVPTSETSNSHGEEVTSNDPDSGEGDESLEEKLV</sequence>
<evidence type="ECO:0000313" key="3">
    <source>
        <dbReference type="EMBL" id="KIM54999.1"/>
    </source>
</evidence>
<protein>
    <recommendedName>
        <fullName evidence="2">Fungal-type protein kinase domain-containing protein</fullName>
    </recommendedName>
</protein>
<gene>
    <name evidence="3" type="ORF">SCLCIDRAFT_30704</name>
</gene>
<evidence type="ECO:0000259" key="2">
    <source>
        <dbReference type="Pfam" id="PF17667"/>
    </source>
</evidence>
<reference evidence="3 4" key="1">
    <citation type="submission" date="2014-04" db="EMBL/GenBank/DDBJ databases">
        <authorList>
            <consortium name="DOE Joint Genome Institute"/>
            <person name="Kuo A."/>
            <person name="Kohler A."/>
            <person name="Nagy L.G."/>
            <person name="Floudas D."/>
            <person name="Copeland A."/>
            <person name="Barry K.W."/>
            <person name="Cichocki N."/>
            <person name="Veneault-Fourrey C."/>
            <person name="LaButti K."/>
            <person name="Lindquist E.A."/>
            <person name="Lipzen A."/>
            <person name="Lundell T."/>
            <person name="Morin E."/>
            <person name="Murat C."/>
            <person name="Sun H."/>
            <person name="Tunlid A."/>
            <person name="Henrissat B."/>
            <person name="Grigoriev I.V."/>
            <person name="Hibbett D.S."/>
            <person name="Martin F."/>
            <person name="Nordberg H.P."/>
            <person name="Cantor M.N."/>
            <person name="Hua S.X."/>
        </authorList>
    </citation>
    <scope>NUCLEOTIDE SEQUENCE [LARGE SCALE GENOMIC DNA]</scope>
    <source>
        <strain evidence="3 4">Foug A</strain>
    </source>
</reference>
<feature type="domain" description="Fungal-type protein kinase" evidence="2">
    <location>
        <begin position="315"/>
        <end position="375"/>
    </location>
</feature>
<reference evidence="4" key="2">
    <citation type="submission" date="2015-01" db="EMBL/GenBank/DDBJ databases">
        <title>Evolutionary Origins and Diversification of the Mycorrhizal Mutualists.</title>
        <authorList>
            <consortium name="DOE Joint Genome Institute"/>
            <consortium name="Mycorrhizal Genomics Consortium"/>
            <person name="Kohler A."/>
            <person name="Kuo A."/>
            <person name="Nagy L.G."/>
            <person name="Floudas D."/>
            <person name="Copeland A."/>
            <person name="Barry K.W."/>
            <person name="Cichocki N."/>
            <person name="Veneault-Fourrey C."/>
            <person name="LaButti K."/>
            <person name="Lindquist E.A."/>
            <person name="Lipzen A."/>
            <person name="Lundell T."/>
            <person name="Morin E."/>
            <person name="Murat C."/>
            <person name="Riley R."/>
            <person name="Ohm R."/>
            <person name="Sun H."/>
            <person name="Tunlid A."/>
            <person name="Henrissat B."/>
            <person name="Grigoriev I.V."/>
            <person name="Hibbett D.S."/>
            <person name="Martin F."/>
        </authorList>
    </citation>
    <scope>NUCLEOTIDE SEQUENCE [LARGE SCALE GENOMIC DNA]</scope>
    <source>
        <strain evidence="4">Foug A</strain>
    </source>
</reference>